<dbReference type="RefSeq" id="XP_028473643.1">
    <property type="nucleotide sequence ID" value="XM_028617965.1"/>
</dbReference>
<proteinExistence type="predicted"/>
<protein>
    <submittedName>
        <fullName evidence="1">Uncharacterized protein</fullName>
    </submittedName>
</protein>
<evidence type="ECO:0000313" key="2">
    <source>
        <dbReference type="Proteomes" id="UP000279236"/>
    </source>
</evidence>
<reference evidence="1 2" key="1">
    <citation type="submission" date="2018-11" db="EMBL/GenBank/DDBJ databases">
        <title>Genome sequence of Apiotrichum porosum DSM 27194.</title>
        <authorList>
            <person name="Aliyu H."/>
            <person name="Gorte O."/>
            <person name="Ochsenreither K."/>
        </authorList>
    </citation>
    <scope>NUCLEOTIDE SEQUENCE [LARGE SCALE GENOMIC DNA]</scope>
    <source>
        <strain evidence="1 2">DSM 27194</strain>
    </source>
</reference>
<keyword evidence="2" id="KW-1185">Reference proteome</keyword>
<dbReference type="Proteomes" id="UP000279236">
    <property type="component" value="Unassembled WGS sequence"/>
</dbReference>
<gene>
    <name evidence="1" type="ORF">EHS24_002221</name>
</gene>
<organism evidence="1 2">
    <name type="scientific">Apiotrichum porosum</name>
    <dbReference type="NCBI Taxonomy" id="105984"/>
    <lineage>
        <taxon>Eukaryota</taxon>
        <taxon>Fungi</taxon>
        <taxon>Dikarya</taxon>
        <taxon>Basidiomycota</taxon>
        <taxon>Agaricomycotina</taxon>
        <taxon>Tremellomycetes</taxon>
        <taxon>Trichosporonales</taxon>
        <taxon>Trichosporonaceae</taxon>
        <taxon>Apiotrichum</taxon>
    </lineage>
</organism>
<name>A0A427XI35_9TREE</name>
<dbReference type="AlphaFoldDB" id="A0A427XI35"/>
<sequence>MSPWLAEFTTDLGTMFVDFWTTVRNYWDEILDKLGGIGGSHEPNGWRALAARMTASGQ</sequence>
<accession>A0A427XI35</accession>
<dbReference type="GeneID" id="39586764"/>
<evidence type="ECO:0000313" key="1">
    <source>
        <dbReference type="EMBL" id="RSH78496.1"/>
    </source>
</evidence>
<comment type="caution">
    <text evidence="1">The sequence shown here is derived from an EMBL/GenBank/DDBJ whole genome shotgun (WGS) entry which is preliminary data.</text>
</comment>
<dbReference type="EMBL" id="RSCE01000012">
    <property type="protein sequence ID" value="RSH78496.1"/>
    <property type="molecule type" value="Genomic_DNA"/>
</dbReference>